<name>A0A392PWA1_9FABA</name>
<comment type="caution">
    <text evidence="1">The sequence shown here is derived from an EMBL/GenBank/DDBJ whole genome shotgun (WGS) entry which is preliminary data.</text>
</comment>
<reference evidence="1 2" key="1">
    <citation type="journal article" date="2018" name="Front. Plant Sci.">
        <title>Red Clover (Trifolium pratense) and Zigzag Clover (T. medium) - A Picture of Genomic Similarities and Differences.</title>
        <authorList>
            <person name="Dluhosova J."/>
            <person name="Istvanek J."/>
            <person name="Nedelnik J."/>
            <person name="Repkova J."/>
        </authorList>
    </citation>
    <scope>NUCLEOTIDE SEQUENCE [LARGE SCALE GENOMIC DNA]</scope>
    <source>
        <strain evidence="2">cv. 10/8</strain>
        <tissue evidence="1">Leaf</tissue>
    </source>
</reference>
<sequence>MKLRGEENENIDEDILMLEMLLLLGGDGLDVPPSPINDDSVREKEDEYGDVDDYTELGLDNFLRHL</sequence>
<dbReference type="EMBL" id="LXQA010095438">
    <property type="protein sequence ID" value="MCI15205.1"/>
    <property type="molecule type" value="Genomic_DNA"/>
</dbReference>
<evidence type="ECO:0000313" key="2">
    <source>
        <dbReference type="Proteomes" id="UP000265520"/>
    </source>
</evidence>
<organism evidence="1 2">
    <name type="scientific">Trifolium medium</name>
    <dbReference type="NCBI Taxonomy" id="97028"/>
    <lineage>
        <taxon>Eukaryota</taxon>
        <taxon>Viridiplantae</taxon>
        <taxon>Streptophyta</taxon>
        <taxon>Embryophyta</taxon>
        <taxon>Tracheophyta</taxon>
        <taxon>Spermatophyta</taxon>
        <taxon>Magnoliopsida</taxon>
        <taxon>eudicotyledons</taxon>
        <taxon>Gunneridae</taxon>
        <taxon>Pentapetalae</taxon>
        <taxon>rosids</taxon>
        <taxon>fabids</taxon>
        <taxon>Fabales</taxon>
        <taxon>Fabaceae</taxon>
        <taxon>Papilionoideae</taxon>
        <taxon>50 kb inversion clade</taxon>
        <taxon>NPAAA clade</taxon>
        <taxon>Hologalegina</taxon>
        <taxon>IRL clade</taxon>
        <taxon>Trifolieae</taxon>
        <taxon>Trifolium</taxon>
    </lineage>
</organism>
<accession>A0A392PWA1</accession>
<dbReference type="AlphaFoldDB" id="A0A392PWA1"/>
<proteinExistence type="predicted"/>
<protein>
    <submittedName>
        <fullName evidence="1">Uncharacterized protein</fullName>
    </submittedName>
</protein>
<evidence type="ECO:0000313" key="1">
    <source>
        <dbReference type="EMBL" id="MCI15205.1"/>
    </source>
</evidence>
<dbReference type="Proteomes" id="UP000265520">
    <property type="component" value="Unassembled WGS sequence"/>
</dbReference>
<keyword evidence="2" id="KW-1185">Reference proteome</keyword>